<gene>
    <name evidence="1" type="ORF">MNBD_GAMMA15-1317</name>
</gene>
<dbReference type="InterPro" id="IPR027417">
    <property type="entry name" value="P-loop_NTPase"/>
</dbReference>
<sequence>MKIMILGLGKSGTTALLYKLAAGLPGCEAFSGGRPGKYIGNYDNAVYKHTYEERKGKDFVLYREHLKKEHYDRKVWIARDPRDVAVSRMLYRWNRGSAGCRQQFKAHLELVKRKEADPASVPFHEICRYTGHHGWPSGIQFVLNEERVRYEKMHDFASSLGSDWFLFTYEDMLNRNFAALNDYLGFDVQDDTEVPDSTGKAKVVRKKASGDWRHWFTEEDVELFKPAYLPYMELIGYDCEDWACSASPVIEPEYSSDYMQKLTHRVALDTARKLKGQAQRFFSREAG</sequence>
<protein>
    <recommendedName>
        <fullName evidence="2">Sulfotransferase domain-containing protein</fullName>
    </recommendedName>
</protein>
<proteinExistence type="predicted"/>
<dbReference type="EMBL" id="UOFN01000102">
    <property type="protein sequence ID" value="VAW78842.1"/>
    <property type="molecule type" value="Genomic_DNA"/>
</dbReference>
<evidence type="ECO:0008006" key="2">
    <source>
        <dbReference type="Google" id="ProtNLM"/>
    </source>
</evidence>
<accession>A0A3B0YU59</accession>
<evidence type="ECO:0000313" key="1">
    <source>
        <dbReference type="EMBL" id="VAW78842.1"/>
    </source>
</evidence>
<organism evidence="1">
    <name type="scientific">hydrothermal vent metagenome</name>
    <dbReference type="NCBI Taxonomy" id="652676"/>
    <lineage>
        <taxon>unclassified sequences</taxon>
        <taxon>metagenomes</taxon>
        <taxon>ecological metagenomes</taxon>
    </lineage>
</organism>
<dbReference type="AlphaFoldDB" id="A0A3B0YU59"/>
<dbReference type="SUPFAM" id="SSF52540">
    <property type="entry name" value="P-loop containing nucleoside triphosphate hydrolases"/>
    <property type="match status" value="1"/>
</dbReference>
<reference evidence="1" key="1">
    <citation type="submission" date="2018-06" db="EMBL/GenBank/DDBJ databases">
        <authorList>
            <person name="Zhirakovskaya E."/>
        </authorList>
    </citation>
    <scope>NUCLEOTIDE SEQUENCE</scope>
</reference>
<dbReference type="Gene3D" id="3.40.50.300">
    <property type="entry name" value="P-loop containing nucleotide triphosphate hydrolases"/>
    <property type="match status" value="1"/>
</dbReference>
<name>A0A3B0YU59_9ZZZZ</name>